<evidence type="ECO:0008006" key="4">
    <source>
        <dbReference type="Google" id="ProtNLM"/>
    </source>
</evidence>
<sequence length="536" mass="60287">MEKVYRTAIIINVRRSAMGEQTTLMNSIALATINAVRAEVAHVSDTGLPLDVFPAKVQEIILDLAAEDNFPLEYTAVAMLSAVSAAIGNTRHIRLKPSWESNPSLYIILVGEPGQGKTPPLDFAYKPIEDHDYAMYIKYKDEMELYNATADKGKTDVGIGKEKPVLIQTILSDSTPESLWRLHNDNQRGVVLLIDEIMGFFHSVCRYNDNPFMSQLLTAYTGKQVKVTRCNNPIPAIIRKPCINVIGTTQTERIYEFFTDENVNSGLIDRFMFVIPKEVRPTLWSITDKEKPVGIVKAPCNIRWNNILTRLIQLECSFREDSKELATIVLDMTYDAKCLFYNWRNKLKEEAFAVSRQGNIEAYRMVRRTAKMEANVGRLALIFQMLRWACGEATDTLVDEKSIRCALRMHAFMEESYTRILDIVDAHSMEPDKKEFLDLLGNSFTTAEAIAAGVEVGMSASGVKKNLPKLIHQKYISKKAHGLYEKVPSCSLQTLSTLGTFLLSEAHVDSESSQSTPNSIVPKCNDNNQQNPTPKI</sequence>
<protein>
    <recommendedName>
        <fullName evidence="4">DUF3987 domain-containing protein</fullName>
    </recommendedName>
</protein>
<dbReference type="InterPro" id="IPR025048">
    <property type="entry name" value="DUF3987"/>
</dbReference>
<dbReference type="Proteomes" id="UP000230046">
    <property type="component" value="Unassembled WGS sequence"/>
</dbReference>
<dbReference type="EMBL" id="PEKN01000001">
    <property type="protein sequence ID" value="PIK20466.1"/>
    <property type="molecule type" value="Genomic_DNA"/>
</dbReference>
<dbReference type="SUPFAM" id="SSF52540">
    <property type="entry name" value="P-loop containing nucleoside triphosphate hydrolases"/>
    <property type="match status" value="1"/>
</dbReference>
<name>A0A2G8IAA8_PREIN</name>
<feature type="compositionally biased region" description="Polar residues" evidence="1">
    <location>
        <begin position="511"/>
        <end position="536"/>
    </location>
</feature>
<organism evidence="2 3">
    <name type="scientific">Prevotella intermedia</name>
    <dbReference type="NCBI Taxonomy" id="28131"/>
    <lineage>
        <taxon>Bacteria</taxon>
        <taxon>Pseudomonadati</taxon>
        <taxon>Bacteroidota</taxon>
        <taxon>Bacteroidia</taxon>
        <taxon>Bacteroidales</taxon>
        <taxon>Prevotellaceae</taxon>
        <taxon>Prevotella</taxon>
    </lineage>
</organism>
<evidence type="ECO:0000313" key="3">
    <source>
        <dbReference type="Proteomes" id="UP000230046"/>
    </source>
</evidence>
<dbReference type="Pfam" id="PF13148">
    <property type="entry name" value="DUF3987"/>
    <property type="match status" value="1"/>
</dbReference>
<accession>A0A2G8IAA8</accession>
<dbReference type="AlphaFoldDB" id="A0A2G8IAA8"/>
<evidence type="ECO:0000256" key="1">
    <source>
        <dbReference type="SAM" id="MobiDB-lite"/>
    </source>
</evidence>
<reference evidence="2 3" key="1">
    <citation type="submission" date="2017-11" db="EMBL/GenBank/DDBJ databases">
        <title>Genome sequencing of Prevotella intermedia KCOM 1653.</title>
        <authorList>
            <person name="Kook J.-K."/>
            <person name="Park S.-N."/>
            <person name="Lim Y.K."/>
        </authorList>
    </citation>
    <scope>NUCLEOTIDE SEQUENCE [LARGE SCALE GENOMIC DNA]</scope>
    <source>
        <strain evidence="2 3">KCOM 1653</strain>
    </source>
</reference>
<feature type="region of interest" description="Disordered" evidence="1">
    <location>
        <begin position="509"/>
        <end position="536"/>
    </location>
</feature>
<evidence type="ECO:0000313" key="2">
    <source>
        <dbReference type="EMBL" id="PIK20466.1"/>
    </source>
</evidence>
<gene>
    <name evidence="2" type="ORF">CTI18_03535</name>
</gene>
<proteinExistence type="predicted"/>
<dbReference type="InterPro" id="IPR027417">
    <property type="entry name" value="P-loop_NTPase"/>
</dbReference>
<comment type="caution">
    <text evidence="2">The sequence shown here is derived from an EMBL/GenBank/DDBJ whole genome shotgun (WGS) entry which is preliminary data.</text>
</comment>